<dbReference type="EMBL" id="JAYJJR010000027">
    <property type="protein sequence ID" value="MEB3024068.1"/>
    <property type="molecule type" value="Genomic_DNA"/>
</dbReference>
<dbReference type="RefSeq" id="WP_225406790.1">
    <property type="nucleotide sequence ID" value="NZ_JAYJJR010000027.1"/>
</dbReference>
<keyword evidence="3" id="KW-1185">Reference proteome</keyword>
<comment type="caution">
    <text evidence="2">The sequence shown here is derived from an EMBL/GenBank/DDBJ whole genome shotgun (WGS) entry which is preliminary data.</text>
</comment>
<keyword evidence="1" id="KW-0472">Membrane</keyword>
<evidence type="ECO:0000313" key="3">
    <source>
        <dbReference type="Proteomes" id="UP001299596"/>
    </source>
</evidence>
<evidence type="ECO:0000256" key="1">
    <source>
        <dbReference type="SAM" id="Phobius"/>
    </source>
</evidence>
<name>A0ABU5XP69_9MYCO</name>
<dbReference type="Proteomes" id="UP001299596">
    <property type="component" value="Unassembled WGS sequence"/>
</dbReference>
<keyword evidence="1" id="KW-1133">Transmembrane helix</keyword>
<feature type="transmembrane region" description="Helical" evidence="1">
    <location>
        <begin position="6"/>
        <end position="25"/>
    </location>
</feature>
<sequence length="97" mass="10552">MSDFFFWVVALCFVAGFMLSFLNISRSAPRRFYWSFACAAGVAGALSTYPTWDNAAALGIFPVAAMAAMAYVTTPYIKIGGKIYALTISAQRPAPRH</sequence>
<reference evidence="2 3" key="1">
    <citation type="submission" date="2023-12" db="EMBL/GenBank/DDBJ databases">
        <title>Description of new species of Mycobacterium terrae complex isolated from sewage at the Sao Paulo Zoological Park Foundation in Brazil.</title>
        <authorList>
            <person name="Romagnoli C.L."/>
            <person name="Conceicao E.C."/>
            <person name="Machado E."/>
            <person name="Barreto L.B.P.F."/>
            <person name="Sharma A."/>
            <person name="Silva N.M."/>
            <person name="Marques L.E."/>
            <person name="Juliana M.A."/>
            <person name="Lourenco M.C.S."/>
            <person name="Digiampietri L.A."/>
            <person name="Suffys P.N."/>
            <person name="Viana-Niero C."/>
        </authorList>
    </citation>
    <scope>NUCLEOTIDE SEQUENCE [LARGE SCALE GENOMIC DNA]</scope>
    <source>
        <strain evidence="2 3">MYC098</strain>
    </source>
</reference>
<evidence type="ECO:0000313" key="2">
    <source>
        <dbReference type="EMBL" id="MEB3024068.1"/>
    </source>
</evidence>
<feature type="transmembrane region" description="Helical" evidence="1">
    <location>
        <begin position="32"/>
        <end position="49"/>
    </location>
</feature>
<feature type="transmembrane region" description="Helical" evidence="1">
    <location>
        <begin position="55"/>
        <end position="73"/>
    </location>
</feature>
<gene>
    <name evidence="2" type="ORF">K6T79_23890</name>
</gene>
<protein>
    <submittedName>
        <fullName evidence="2">Uncharacterized protein</fullName>
    </submittedName>
</protein>
<proteinExistence type="predicted"/>
<accession>A0ABU5XP69</accession>
<organism evidence="2 3">
    <name type="scientific">[Mycobacterium] crassicus</name>
    <dbReference type="NCBI Taxonomy" id="2872309"/>
    <lineage>
        <taxon>Bacteria</taxon>
        <taxon>Bacillati</taxon>
        <taxon>Actinomycetota</taxon>
        <taxon>Actinomycetes</taxon>
        <taxon>Mycobacteriales</taxon>
        <taxon>Mycobacteriaceae</taxon>
        <taxon>Mycolicibacter</taxon>
    </lineage>
</organism>
<keyword evidence="1" id="KW-0812">Transmembrane</keyword>